<dbReference type="SUPFAM" id="SSF64153">
    <property type="entry name" value="YjeF N-terminal domain-like"/>
    <property type="match status" value="1"/>
</dbReference>
<comment type="cofactor">
    <cofactor evidence="10">
        <name>K(+)</name>
        <dbReference type="ChEBI" id="CHEBI:29103"/>
    </cofactor>
    <text evidence="10">Binds 1 potassium ion per subunit.</text>
</comment>
<evidence type="ECO:0000256" key="7">
    <source>
        <dbReference type="ARBA" id="ARBA00022958"/>
    </source>
</evidence>
<feature type="binding site" evidence="10">
    <location>
        <begin position="131"/>
        <end position="137"/>
    </location>
    <ligand>
        <name>(6S)-NADPHX</name>
        <dbReference type="ChEBI" id="CHEBI:64076"/>
    </ligand>
</feature>
<dbReference type="NCBIfam" id="TIGR00197">
    <property type="entry name" value="yjeF_nterm"/>
    <property type="match status" value="1"/>
</dbReference>
<dbReference type="EC" id="5.1.99.6" evidence="3 10"/>
<evidence type="ECO:0000256" key="10">
    <source>
        <dbReference type="HAMAP-Rule" id="MF_01966"/>
    </source>
</evidence>
<feature type="domain" description="YjeF N-terminal" evidence="11">
    <location>
        <begin position="9"/>
        <end position="215"/>
    </location>
</feature>
<feature type="binding site" evidence="10">
    <location>
        <position position="163"/>
    </location>
    <ligand>
        <name>K(+)</name>
        <dbReference type="ChEBI" id="CHEBI:29103"/>
    </ligand>
</feature>
<comment type="similarity">
    <text evidence="10">Belongs to the NnrE/AIBP family.</text>
</comment>
<dbReference type="Gene3D" id="3.40.50.10260">
    <property type="entry name" value="YjeF N-terminal domain"/>
    <property type="match status" value="1"/>
</dbReference>
<sequence length="222" mass="24381">MLTITCEEMKAMDCYTIEKIGIPSIVLMENAALKVIYNIDLNKTNSFNIVCGVGNNGGDGLAIARHLITNGKDVDLFIIGNLDKGTKDFNINLNILKNMEVKFIHVTGEMELEYLKDSLVKNDLTIDSIFGIGLTREIEGIFKKVISLINSYSNNILSVDIPSGLDGNTGNTLGISVKANKTITFHLVKKGLLESKEYTGEVIVESIGIPKKVTNKILERMV</sequence>
<evidence type="ECO:0000256" key="8">
    <source>
        <dbReference type="ARBA" id="ARBA00023027"/>
    </source>
</evidence>
<dbReference type="InterPro" id="IPR032976">
    <property type="entry name" value="YJEFN_prot_NAXE-like"/>
</dbReference>
<feature type="binding site" evidence="10">
    <location>
        <begin position="55"/>
        <end position="59"/>
    </location>
    <ligand>
        <name>(6S)-NADPHX</name>
        <dbReference type="ChEBI" id="CHEBI:64076"/>
    </ligand>
</feature>
<comment type="caution">
    <text evidence="10">Lacks conserved residue(s) required for the propagation of feature annotation.</text>
</comment>
<dbReference type="PANTHER" id="PTHR13232">
    <property type="entry name" value="NAD(P)H-HYDRATE EPIMERASE"/>
    <property type="match status" value="1"/>
</dbReference>
<dbReference type="RefSeq" id="WP_154439495.1">
    <property type="nucleotide sequence ID" value="NZ_JAHLPJ010000001.1"/>
</dbReference>
<gene>
    <name evidence="10" type="primary">nnrE</name>
    <name evidence="12" type="ORF">FYJ83_06300</name>
</gene>
<evidence type="ECO:0000256" key="9">
    <source>
        <dbReference type="ARBA" id="ARBA00023235"/>
    </source>
</evidence>
<comment type="catalytic activity">
    <reaction evidence="2 10">
        <text>(6R)-NADPHX = (6S)-NADPHX</text>
        <dbReference type="Rhea" id="RHEA:32227"/>
        <dbReference type="ChEBI" id="CHEBI:64076"/>
        <dbReference type="ChEBI" id="CHEBI:64077"/>
        <dbReference type="EC" id="5.1.99.6"/>
    </reaction>
</comment>
<dbReference type="PROSITE" id="PS51385">
    <property type="entry name" value="YJEF_N"/>
    <property type="match status" value="1"/>
</dbReference>
<keyword evidence="7 10" id="KW-0630">Potassium</keyword>
<reference evidence="12 13" key="1">
    <citation type="submission" date="2019-09" db="EMBL/GenBank/DDBJ databases">
        <title>In-depth cultivation of the pig gut microbiome towards novel bacterial diversity and tailored functional studies.</title>
        <authorList>
            <person name="Wylensek D."/>
            <person name="Hitch T.C.A."/>
            <person name="Clavel T."/>
        </authorList>
    </citation>
    <scope>NUCLEOTIDE SEQUENCE [LARGE SCALE GENOMIC DNA]</scope>
    <source>
        <strain evidence="12 13">WCA3-693-APC-4?</strain>
    </source>
</reference>
<accession>A0A6N7XTH8</accession>
<evidence type="ECO:0000256" key="1">
    <source>
        <dbReference type="ARBA" id="ARBA00000013"/>
    </source>
</evidence>
<name>A0A6N7XTH8_9FIRM</name>
<comment type="caution">
    <text evidence="12">The sequence shown here is derived from an EMBL/GenBank/DDBJ whole genome shotgun (WGS) entry which is preliminary data.</text>
</comment>
<organism evidence="12 13">
    <name type="scientific">Tissierella pigra</name>
    <dbReference type="NCBI Taxonomy" id="2607614"/>
    <lineage>
        <taxon>Bacteria</taxon>
        <taxon>Bacillati</taxon>
        <taxon>Bacillota</taxon>
        <taxon>Tissierellia</taxon>
        <taxon>Tissierellales</taxon>
        <taxon>Tissierellaceae</taxon>
        <taxon>Tissierella</taxon>
    </lineage>
</organism>
<keyword evidence="6 10" id="KW-0521">NADP</keyword>
<keyword evidence="4 10" id="KW-0479">Metal-binding</keyword>
<evidence type="ECO:0000256" key="6">
    <source>
        <dbReference type="ARBA" id="ARBA00022857"/>
    </source>
</evidence>
<evidence type="ECO:0000256" key="3">
    <source>
        <dbReference type="ARBA" id="ARBA00012228"/>
    </source>
</evidence>
<dbReference type="AlphaFoldDB" id="A0A6N7XTH8"/>
<evidence type="ECO:0000313" key="12">
    <source>
        <dbReference type="EMBL" id="MSU01077.1"/>
    </source>
</evidence>
<evidence type="ECO:0000259" key="11">
    <source>
        <dbReference type="PROSITE" id="PS51385"/>
    </source>
</evidence>
<comment type="catalytic activity">
    <reaction evidence="1 10">
        <text>(6R)-NADHX = (6S)-NADHX</text>
        <dbReference type="Rhea" id="RHEA:32215"/>
        <dbReference type="ChEBI" id="CHEBI:64074"/>
        <dbReference type="ChEBI" id="CHEBI:64075"/>
        <dbReference type="EC" id="5.1.99.6"/>
    </reaction>
</comment>
<dbReference type="Proteomes" id="UP000469523">
    <property type="component" value="Unassembled WGS sequence"/>
</dbReference>
<keyword evidence="13" id="KW-1185">Reference proteome</keyword>
<dbReference type="GO" id="GO:0000166">
    <property type="term" value="F:nucleotide binding"/>
    <property type="evidence" value="ECO:0007669"/>
    <property type="project" value="UniProtKB-KW"/>
</dbReference>
<dbReference type="InterPro" id="IPR036652">
    <property type="entry name" value="YjeF_N_dom_sf"/>
</dbReference>
<protein>
    <recommendedName>
        <fullName evidence="3 10">NAD(P)H-hydrate epimerase</fullName>
        <ecNumber evidence="3 10">5.1.99.6</ecNumber>
    </recommendedName>
    <alternativeName>
        <fullName evidence="10">NAD(P)HX epimerase</fullName>
    </alternativeName>
</protein>
<evidence type="ECO:0000256" key="4">
    <source>
        <dbReference type="ARBA" id="ARBA00022723"/>
    </source>
</evidence>
<dbReference type="Pfam" id="PF03853">
    <property type="entry name" value="YjeF_N"/>
    <property type="match status" value="1"/>
</dbReference>
<keyword evidence="8 10" id="KW-0520">NAD</keyword>
<dbReference type="InterPro" id="IPR004443">
    <property type="entry name" value="YjeF_N_dom"/>
</dbReference>
<dbReference type="PANTHER" id="PTHR13232:SF10">
    <property type="entry name" value="NAD(P)H-HYDRATE EPIMERASE"/>
    <property type="match status" value="1"/>
</dbReference>
<evidence type="ECO:0000256" key="2">
    <source>
        <dbReference type="ARBA" id="ARBA00000909"/>
    </source>
</evidence>
<dbReference type="GO" id="GO:0052856">
    <property type="term" value="F:NAD(P)HX epimerase activity"/>
    <property type="evidence" value="ECO:0007669"/>
    <property type="project" value="UniProtKB-UniRule"/>
</dbReference>
<feature type="binding site" evidence="10">
    <location>
        <position position="56"/>
    </location>
    <ligand>
        <name>K(+)</name>
        <dbReference type="ChEBI" id="CHEBI:29103"/>
    </ligand>
</feature>
<evidence type="ECO:0000256" key="5">
    <source>
        <dbReference type="ARBA" id="ARBA00022741"/>
    </source>
</evidence>
<keyword evidence="5 10" id="KW-0547">Nucleotide-binding</keyword>
<feature type="binding site" evidence="10">
    <location>
        <position position="127"/>
    </location>
    <ligand>
        <name>K(+)</name>
        <dbReference type="ChEBI" id="CHEBI:29103"/>
    </ligand>
</feature>
<dbReference type="EMBL" id="VUNQ01000010">
    <property type="protein sequence ID" value="MSU01077.1"/>
    <property type="molecule type" value="Genomic_DNA"/>
</dbReference>
<comment type="function">
    <text evidence="10">Catalyzes the epimerization of the S- and R-forms of NAD(P)HX, a damaged form of NAD(P)H that is a result of enzymatic or heat-dependent hydration. This is a prerequisite for the S-specific NAD(P)H-hydrate dehydratase to allow the repair of both epimers of NAD(P)HX.</text>
</comment>
<proteinExistence type="inferred from homology"/>
<dbReference type="HAMAP" id="MF_01966">
    <property type="entry name" value="NADHX_epimerase"/>
    <property type="match status" value="1"/>
</dbReference>
<keyword evidence="9 10" id="KW-0413">Isomerase</keyword>
<feature type="binding site" evidence="10">
    <location>
        <position position="160"/>
    </location>
    <ligand>
        <name>(6S)-NADPHX</name>
        <dbReference type="ChEBI" id="CHEBI:64076"/>
    </ligand>
</feature>
<dbReference type="GO" id="GO:0046872">
    <property type="term" value="F:metal ion binding"/>
    <property type="evidence" value="ECO:0007669"/>
    <property type="project" value="UniProtKB-KW"/>
</dbReference>
<evidence type="ECO:0000313" key="13">
    <source>
        <dbReference type="Proteomes" id="UP000469523"/>
    </source>
</evidence>